<organism evidence="15 16">
    <name type="scientific">Coccomyxa viridis</name>
    <dbReference type="NCBI Taxonomy" id="1274662"/>
    <lineage>
        <taxon>Eukaryota</taxon>
        <taxon>Viridiplantae</taxon>
        <taxon>Chlorophyta</taxon>
        <taxon>core chlorophytes</taxon>
        <taxon>Trebouxiophyceae</taxon>
        <taxon>Trebouxiophyceae incertae sedis</taxon>
        <taxon>Coccomyxaceae</taxon>
        <taxon>Coccomyxa</taxon>
    </lineage>
</organism>
<evidence type="ECO:0000313" key="15">
    <source>
        <dbReference type="EMBL" id="CAL5219722.1"/>
    </source>
</evidence>
<evidence type="ECO:0000256" key="4">
    <source>
        <dbReference type="ARBA" id="ARBA00022729"/>
    </source>
</evidence>
<sequence length="877" mass="98180">MEDFKKCSDAAFCNRLMGSVDEGYMIDPASVKIAGSKLLCRVKNAEIPEVDLELTLTSYGSFIRLHVNEDASKGRFQVPGVLQKELTESESAWETSKAAAGYALLKLGSADIRLKYKPLELTVDIAGKPAIVFNGRHMFNFEHLRQKKEGDPEGWWEETFKSHVDSKPRGPEAISFDLTFPGFNHVYGIPEHATSLSLKSTVDLAENMTSEPYRLYNLDVFEYMADSPFGLYGSIPFMWAHRLGATVGAFWLNAAEMFIDVGKTDKETATNWVAESGVLDLFLLLGPSPHQVSEQYALVTGPSALPQYFALGYHQCRWNYRDEADVREVDANFDKFDIPYDVIWLDIEHTDGKRYFTWDQHLFPNPAKLQEDVAEHGRKMVTIIDPHIKRDPSYYIYQEAEKGKYFVADKDGKDFDGWCWPGSSSYLDMLNPAVREWWAGQFSLAKYKGSTPSLYVWNDMNEPSVFNGPEITMPKDNLHFGNVEHRALHNQNGQLFHLATAMGLEERGRAVYGSDGDRPFVLSRAFFAGSQTVGPIWTGDNTADWDHLRVSLSMIMSVGLAGLPFNGADVGGFFGNVDAELQTRWNQLATFYPFFRGHAHLDAKRREPWLFGDEATRRIRDAIRQRYILLPYIYTQFRHANTSGLPVMRPLWFDFPEEPATFAVDDEFMLGPALLAAPVLEAGAQSRAVYLPGAGPWYDAQTGALVKPDKAGALSVPVTMDDVPSYLRGGHIIPLRERARRSTAAAKNDPYTLLVTLDNKGQASGDLYLDDGSSFAYKRGMYAHRVFEYKDSALSSKALPGSPSRYGTDLVIERIIIVGLKHKAASYAAKNKETGQRYTVEKGPVAQKAGVAQEALIVRKPDLPVAGDWSLQISVTK</sequence>
<reference evidence="15 16" key="1">
    <citation type="submission" date="2024-06" db="EMBL/GenBank/DDBJ databases">
        <authorList>
            <person name="Kraege A."/>
            <person name="Thomma B."/>
        </authorList>
    </citation>
    <scope>NUCLEOTIDE SEQUENCE [LARGE SCALE GENOMIC DNA]</scope>
</reference>
<evidence type="ECO:0000256" key="8">
    <source>
        <dbReference type="ARBA" id="ARBA00023295"/>
    </source>
</evidence>
<proteinExistence type="inferred from homology"/>
<keyword evidence="4" id="KW-0732">Signal</keyword>
<evidence type="ECO:0000259" key="13">
    <source>
        <dbReference type="Pfam" id="PF17137"/>
    </source>
</evidence>
<keyword evidence="5 10" id="KW-0378">Hydrolase</keyword>
<dbReference type="InterPro" id="IPR013780">
    <property type="entry name" value="Glyco_hydro_b"/>
</dbReference>
<evidence type="ECO:0000256" key="5">
    <source>
        <dbReference type="ARBA" id="ARBA00022801"/>
    </source>
</evidence>
<evidence type="ECO:0000256" key="3">
    <source>
        <dbReference type="ARBA" id="ARBA00007806"/>
    </source>
</evidence>
<evidence type="ECO:0000313" key="16">
    <source>
        <dbReference type="Proteomes" id="UP001497392"/>
    </source>
</evidence>
<dbReference type="InterPro" id="IPR048395">
    <property type="entry name" value="Glyco_hydro_31_C"/>
</dbReference>
<evidence type="ECO:0000259" key="11">
    <source>
        <dbReference type="Pfam" id="PF01055"/>
    </source>
</evidence>
<dbReference type="Pfam" id="PF13802">
    <property type="entry name" value="Gal_mutarotas_2"/>
    <property type="match status" value="1"/>
</dbReference>
<dbReference type="Gene3D" id="2.60.40.1180">
    <property type="entry name" value="Golgi alpha-mannosidase II"/>
    <property type="match status" value="2"/>
</dbReference>
<keyword evidence="8 10" id="KW-0326">Glycosidase</keyword>
<dbReference type="Pfam" id="PF01055">
    <property type="entry name" value="Glyco_hydro_31_2nd"/>
    <property type="match status" value="1"/>
</dbReference>
<dbReference type="InterPro" id="IPR030458">
    <property type="entry name" value="Glyco_hydro_31_AS"/>
</dbReference>
<dbReference type="InterPro" id="IPR025887">
    <property type="entry name" value="Glyco_hydro_31_N_dom"/>
</dbReference>
<comment type="similarity">
    <text evidence="3 10">Belongs to the glycosyl hydrolase 31 family.</text>
</comment>
<dbReference type="InterPro" id="IPR017853">
    <property type="entry name" value="GH"/>
</dbReference>
<evidence type="ECO:0000256" key="10">
    <source>
        <dbReference type="RuleBase" id="RU361185"/>
    </source>
</evidence>
<dbReference type="InterPro" id="IPR000322">
    <property type="entry name" value="Glyco_hydro_31_TIM"/>
</dbReference>
<feature type="domain" description="Glycoside hydrolase family 31 TIM barrel" evidence="11">
    <location>
        <begin position="304"/>
        <end position="636"/>
    </location>
</feature>
<dbReference type="PANTHER" id="PTHR22762:SF54">
    <property type="entry name" value="BCDNA.GH04962"/>
    <property type="match status" value="1"/>
</dbReference>
<dbReference type="InterPro" id="IPR033403">
    <property type="entry name" value="DUF5110"/>
</dbReference>
<feature type="domain" description="Glycoside hydrolase family 31 N-terminal" evidence="12">
    <location>
        <begin position="63"/>
        <end position="260"/>
    </location>
</feature>
<name>A0ABP1FQ79_9CHLO</name>
<dbReference type="Pfam" id="PF21365">
    <property type="entry name" value="Glyco_hydro_31_3rd"/>
    <property type="match status" value="1"/>
</dbReference>
<feature type="domain" description="Glycosyl hydrolase family 31 C-terminal" evidence="14">
    <location>
        <begin position="644"/>
        <end position="733"/>
    </location>
</feature>
<keyword evidence="16" id="KW-1185">Reference proteome</keyword>
<dbReference type="EMBL" id="CAXHTA020000002">
    <property type="protein sequence ID" value="CAL5219722.1"/>
    <property type="molecule type" value="Genomic_DNA"/>
</dbReference>
<dbReference type="Gene3D" id="2.60.40.1760">
    <property type="entry name" value="glycosyl hydrolase (family 31)"/>
    <property type="match status" value="1"/>
</dbReference>
<dbReference type="SUPFAM" id="SSF51011">
    <property type="entry name" value="Glycosyl hydrolase domain"/>
    <property type="match status" value="1"/>
</dbReference>
<evidence type="ECO:0000256" key="1">
    <source>
        <dbReference type="ARBA" id="ARBA00004240"/>
    </source>
</evidence>
<gene>
    <name evidence="15" type="primary">g1616</name>
    <name evidence="15" type="ORF">VP750_LOCUS1381</name>
</gene>
<comment type="caution">
    <text evidence="15">The sequence shown here is derived from an EMBL/GenBank/DDBJ whole genome shotgun (WGS) entry which is preliminary data.</text>
</comment>
<dbReference type="Gene3D" id="3.20.20.80">
    <property type="entry name" value="Glycosidases"/>
    <property type="match status" value="2"/>
</dbReference>
<evidence type="ECO:0000256" key="9">
    <source>
        <dbReference type="ARBA" id="ARBA00042895"/>
    </source>
</evidence>
<comment type="pathway">
    <text evidence="2">Glycan metabolism; N-glycan metabolism.</text>
</comment>
<protein>
    <recommendedName>
        <fullName evidence="9">Glucosidase II subunit alpha</fullName>
    </recommendedName>
</protein>
<dbReference type="SUPFAM" id="SSF74650">
    <property type="entry name" value="Galactose mutarotase-like"/>
    <property type="match status" value="1"/>
</dbReference>
<evidence type="ECO:0000256" key="2">
    <source>
        <dbReference type="ARBA" id="ARBA00004833"/>
    </source>
</evidence>
<evidence type="ECO:0000256" key="6">
    <source>
        <dbReference type="ARBA" id="ARBA00022824"/>
    </source>
</evidence>
<dbReference type="PROSITE" id="PS00129">
    <property type="entry name" value="GLYCOSYL_HYDROL_F31_1"/>
    <property type="match status" value="1"/>
</dbReference>
<dbReference type="CDD" id="cd06603">
    <property type="entry name" value="GH31_GANC_GANAB_alpha"/>
    <property type="match status" value="1"/>
</dbReference>
<keyword evidence="6" id="KW-0256">Endoplasmic reticulum</keyword>
<dbReference type="CDD" id="cd14752">
    <property type="entry name" value="GH31_N"/>
    <property type="match status" value="1"/>
</dbReference>
<dbReference type="PANTHER" id="PTHR22762">
    <property type="entry name" value="ALPHA-GLUCOSIDASE"/>
    <property type="match status" value="1"/>
</dbReference>
<evidence type="ECO:0000256" key="7">
    <source>
        <dbReference type="ARBA" id="ARBA00023180"/>
    </source>
</evidence>
<evidence type="ECO:0000259" key="14">
    <source>
        <dbReference type="Pfam" id="PF21365"/>
    </source>
</evidence>
<dbReference type="Proteomes" id="UP001497392">
    <property type="component" value="Unassembled WGS sequence"/>
</dbReference>
<accession>A0ABP1FQ79</accession>
<evidence type="ECO:0000259" key="12">
    <source>
        <dbReference type="Pfam" id="PF13802"/>
    </source>
</evidence>
<feature type="domain" description="DUF5110" evidence="13">
    <location>
        <begin position="751"/>
        <end position="792"/>
    </location>
</feature>
<dbReference type="Pfam" id="PF17137">
    <property type="entry name" value="DUF5110"/>
    <property type="match status" value="1"/>
</dbReference>
<comment type="subcellular location">
    <subcellularLocation>
        <location evidence="1">Endoplasmic reticulum</location>
    </subcellularLocation>
</comment>
<keyword evidence="7" id="KW-0325">Glycoprotein</keyword>
<dbReference type="SUPFAM" id="SSF51445">
    <property type="entry name" value="(Trans)glycosidases"/>
    <property type="match status" value="1"/>
</dbReference>
<dbReference type="InterPro" id="IPR011013">
    <property type="entry name" value="Gal_mutarotase_sf_dom"/>
</dbReference>